<dbReference type="AlphaFoldDB" id="A0A9I9EA70"/>
<proteinExistence type="predicted"/>
<sequence length="70" mass="8227">MKQRNPVWVLTESDGFPFLLNLEFFLLEDPRLKSALLLTQLRVKVLSFPQIALENLELRNLNQAKFLKDI</sequence>
<name>A0A9I9EA70_CUCME</name>
<dbReference type="EnsemblPlants" id="MELO3C030961.2.1">
    <property type="protein sequence ID" value="MELO3C030961.2.1"/>
    <property type="gene ID" value="MELO3C030961.2"/>
</dbReference>
<accession>A0A9I9EA70</accession>
<dbReference type="Gramene" id="MELO3C030961.2.1">
    <property type="protein sequence ID" value="MELO3C030961.2.1"/>
    <property type="gene ID" value="MELO3C030961.2"/>
</dbReference>
<evidence type="ECO:0000313" key="1">
    <source>
        <dbReference type="EnsemblPlants" id="MELO3C030961.2.1"/>
    </source>
</evidence>
<protein>
    <submittedName>
        <fullName evidence="1">Uncharacterized protein</fullName>
    </submittedName>
</protein>
<organism evidence="1">
    <name type="scientific">Cucumis melo</name>
    <name type="common">Muskmelon</name>
    <dbReference type="NCBI Taxonomy" id="3656"/>
    <lineage>
        <taxon>Eukaryota</taxon>
        <taxon>Viridiplantae</taxon>
        <taxon>Streptophyta</taxon>
        <taxon>Embryophyta</taxon>
        <taxon>Tracheophyta</taxon>
        <taxon>Spermatophyta</taxon>
        <taxon>Magnoliopsida</taxon>
        <taxon>eudicotyledons</taxon>
        <taxon>Gunneridae</taxon>
        <taxon>Pentapetalae</taxon>
        <taxon>rosids</taxon>
        <taxon>fabids</taxon>
        <taxon>Cucurbitales</taxon>
        <taxon>Cucurbitaceae</taxon>
        <taxon>Benincaseae</taxon>
        <taxon>Cucumis</taxon>
    </lineage>
</organism>
<reference evidence="1" key="1">
    <citation type="submission" date="2023-03" db="UniProtKB">
        <authorList>
            <consortium name="EnsemblPlants"/>
        </authorList>
    </citation>
    <scope>IDENTIFICATION</scope>
</reference>